<dbReference type="EMBL" id="PEWD01000095">
    <property type="protein sequence ID" value="PIU68178.1"/>
    <property type="molecule type" value="Genomic_DNA"/>
</dbReference>
<name>A0A2M7ALA5_UNCKA</name>
<dbReference type="InterPro" id="IPR035901">
    <property type="entry name" value="GIY-YIG_endonuc_sf"/>
</dbReference>
<dbReference type="Proteomes" id="UP000229916">
    <property type="component" value="Unassembled WGS sequence"/>
</dbReference>
<sequence>PCIYILRSNTKQKFYIGSSKKEDAEFRLKEHNAGRVRSTKFGRPWSVVYQEKYTNYSEARKRELFLKSGQGRKWFLERWLSG</sequence>
<dbReference type="Pfam" id="PF01541">
    <property type="entry name" value="GIY-YIG"/>
    <property type="match status" value="1"/>
</dbReference>
<dbReference type="InterPro" id="IPR000305">
    <property type="entry name" value="GIY-YIG_endonuc"/>
</dbReference>
<protein>
    <submittedName>
        <fullName evidence="2">Excinuclease ABC subunit C</fullName>
    </submittedName>
</protein>
<dbReference type="SUPFAM" id="SSF82771">
    <property type="entry name" value="GIY-YIG endonuclease"/>
    <property type="match status" value="1"/>
</dbReference>
<evidence type="ECO:0000313" key="2">
    <source>
        <dbReference type="EMBL" id="PIU68178.1"/>
    </source>
</evidence>
<dbReference type="PROSITE" id="PS50164">
    <property type="entry name" value="GIY_YIG"/>
    <property type="match status" value="1"/>
</dbReference>
<feature type="non-terminal residue" evidence="2">
    <location>
        <position position="1"/>
    </location>
</feature>
<evidence type="ECO:0000313" key="3">
    <source>
        <dbReference type="Proteomes" id="UP000229916"/>
    </source>
</evidence>
<evidence type="ECO:0000259" key="1">
    <source>
        <dbReference type="PROSITE" id="PS50164"/>
    </source>
</evidence>
<dbReference type="AlphaFoldDB" id="A0A2M7ALA5"/>
<organism evidence="2 3">
    <name type="scientific">candidate division WWE3 bacterium CG06_land_8_20_14_3_00_42_16</name>
    <dbReference type="NCBI Taxonomy" id="1975083"/>
    <lineage>
        <taxon>Bacteria</taxon>
        <taxon>Katanobacteria</taxon>
    </lineage>
</organism>
<reference evidence="3" key="1">
    <citation type="submission" date="2017-09" db="EMBL/GenBank/DDBJ databases">
        <title>Depth-based differentiation of microbial function through sediment-hosted aquifers and enrichment of novel symbionts in the deep terrestrial subsurface.</title>
        <authorList>
            <person name="Probst A.J."/>
            <person name="Ladd B."/>
            <person name="Jarett J.K."/>
            <person name="Geller-Mcgrath D.E."/>
            <person name="Sieber C.M.K."/>
            <person name="Emerson J.B."/>
            <person name="Anantharaman K."/>
            <person name="Thomas B.C."/>
            <person name="Malmstrom R."/>
            <person name="Stieglmeier M."/>
            <person name="Klingl A."/>
            <person name="Woyke T."/>
            <person name="Ryan C.M."/>
            <person name="Banfield J.F."/>
        </authorList>
    </citation>
    <scope>NUCLEOTIDE SEQUENCE [LARGE SCALE GENOMIC DNA]</scope>
</reference>
<proteinExistence type="predicted"/>
<dbReference type="Gene3D" id="3.40.1440.10">
    <property type="entry name" value="GIY-YIG endonuclease"/>
    <property type="match status" value="1"/>
</dbReference>
<comment type="caution">
    <text evidence="2">The sequence shown here is derived from an EMBL/GenBank/DDBJ whole genome shotgun (WGS) entry which is preliminary data.</text>
</comment>
<accession>A0A2M7ALA5</accession>
<feature type="domain" description="GIY-YIG" evidence="1">
    <location>
        <begin position="1"/>
        <end position="78"/>
    </location>
</feature>
<gene>
    <name evidence="2" type="ORF">COS81_04880</name>
</gene>